<protein>
    <submittedName>
        <fullName evidence="1">Uncharacterized protein</fullName>
    </submittedName>
</protein>
<evidence type="ECO:0000313" key="2">
    <source>
        <dbReference type="Proteomes" id="UP000637628"/>
    </source>
</evidence>
<organism evidence="1 2">
    <name type="scientific">Paractinoplanes durhamensis</name>
    <dbReference type="NCBI Taxonomy" id="113563"/>
    <lineage>
        <taxon>Bacteria</taxon>
        <taxon>Bacillati</taxon>
        <taxon>Actinomycetota</taxon>
        <taxon>Actinomycetes</taxon>
        <taxon>Micromonosporales</taxon>
        <taxon>Micromonosporaceae</taxon>
        <taxon>Paractinoplanes</taxon>
    </lineage>
</organism>
<comment type="caution">
    <text evidence="1">The sequence shown here is derived from an EMBL/GenBank/DDBJ whole genome shotgun (WGS) entry which is preliminary data.</text>
</comment>
<sequence>MSGAPTLSQGNRRGTTSDVRCAIANRFGGSYRFLRDLARKNDPGAYADFGHLAESVERGPNRGR</sequence>
<name>A0ABQ3YTH1_9ACTN</name>
<proteinExistence type="predicted"/>
<dbReference type="EMBL" id="BOML01000019">
    <property type="protein sequence ID" value="GIE00832.1"/>
    <property type="molecule type" value="Genomic_DNA"/>
</dbReference>
<reference evidence="1 2" key="1">
    <citation type="submission" date="2021-01" db="EMBL/GenBank/DDBJ databases">
        <title>Whole genome shotgun sequence of Actinoplanes durhamensis NBRC 14914.</title>
        <authorList>
            <person name="Komaki H."/>
            <person name="Tamura T."/>
        </authorList>
    </citation>
    <scope>NUCLEOTIDE SEQUENCE [LARGE SCALE GENOMIC DNA]</scope>
    <source>
        <strain evidence="1 2">NBRC 14914</strain>
    </source>
</reference>
<gene>
    <name evidence="1" type="ORF">Adu01nite_21820</name>
</gene>
<keyword evidence="2" id="KW-1185">Reference proteome</keyword>
<accession>A0ABQ3YTH1</accession>
<evidence type="ECO:0000313" key="1">
    <source>
        <dbReference type="EMBL" id="GIE00832.1"/>
    </source>
</evidence>
<dbReference type="Proteomes" id="UP000637628">
    <property type="component" value="Unassembled WGS sequence"/>
</dbReference>